<name>A0A158QT94_MESCO</name>
<accession>A0A158QT94</accession>
<evidence type="ECO:0000256" key="3">
    <source>
        <dbReference type="ARBA" id="ARBA00023602"/>
    </source>
</evidence>
<evidence type="ECO:0000256" key="2">
    <source>
        <dbReference type="ARBA" id="ARBA00022803"/>
    </source>
</evidence>
<feature type="repeat" description="TPR" evidence="4">
    <location>
        <begin position="215"/>
        <end position="248"/>
    </location>
</feature>
<keyword evidence="7" id="KW-1185">Reference proteome</keyword>
<evidence type="ECO:0000259" key="5">
    <source>
        <dbReference type="Pfam" id="PF18972"/>
    </source>
</evidence>
<comment type="similarity">
    <text evidence="3">Belongs to the TTC4 family.</text>
</comment>
<dbReference type="SUPFAM" id="SSF48452">
    <property type="entry name" value="TPR-like"/>
    <property type="match status" value="1"/>
</dbReference>
<dbReference type="GO" id="GO:0030544">
    <property type="term" value="F:Hsp70 protein binding"/>
    <property type="evidence" value="ECO:0007669"/>
    <property type="project" value="TreeGrafter"/>
</dbReference>
<organism evidence="6 7">
    <name type="scientific">Mesocestoides corti</name>
    <name type="common">Flatworm</name>
    <dbReference type="NCBI Taxonomy" id="53468"/>
    <lineage>
        <taxon>Eukaryota</taxon>
        <taxon>Metazoa</taxon>
        <taxon>Spiralia</taxon>
        <taxon>Lophotrochozoa</taxon>
        <taxon>Platyhelminthes</taxon>
        <taxon>Cestoda</taxon>
        <taxon>Eucestoda</taxon>
        <taxon>Cyclophyllidea</taxon>
        <taxon>Mesocestoididae</taxon>
        <taxon>Mesocestoides</taxon>
    </lineage>
</organism>
<evidence type="ECO:0000313" key="7">
    <source>
        <dbReference type="Proteomes" id="UP000267029"/>
    </source>
</evidence>
<dbReference type="Pfam" id="PF18972">
    <property type="entry name" value="Wheel"/>
    <property type="match status" value="1"/>
</dbReference>
<feature type="domain" description="Cns1/TTC4 wheel" evidence="5">
    <location>
        <begin position="393"/>
        <end position="519"/>
    </location>
</feature>
<dbReference type="GO" id="GO:0006457">
    <property type="term" value="P:protein folding"/>
    <property type="evidence" value="ECO:0007669"/>
    <property type="project" value="TreeGrafter"/>
</dbReference>
<keyword evidence="1" id="KW-0677">Repeat</keyword>
<dbReference type="AlphaFoldDB" id="A0A158QT94"/>
<dbReference type="PANTHER" id="PTHR46035">
    <property type="entry name" value="TETRATRICOPEPTIDE REPEAT PROTEIN 4"/>
    <property type="match status" value="1"/>
</dbReference>
<sequence length="522" mass="59352">MQAWALILLGYDFKIQYRRREDFVPADAPSRLISNQPTSKEDAAIYVNEGTTQQISQTVRAPPVLILEIKRETALDNTLRQAIRYVRGKWSKRFPTGDLQQVSARLTSISRSVKSNRAHQAFLMERDMQYCPCDSYDGSAKLVRHLEIVQISKRPHEMDGNLVEDAPKSTFTADEEKHIFSHPFFAKSAEEMEGNPAYEALRTLKYESEDPNANAESFKEEGNYYVKEKDYEKAVSAYTGGILAKPTDKKLLAILYTNRGIANGLRKNHGSCVKDCKWAIKQDPSHLKAYIQAAKSLLILKKPTEATEMCEAGLKVAPTNEVLAELKAKAFALAETKAAEESKNVSAVKESQAKLSTVFQQLAARGIRVDFDLPPVGLPDHAGVEISFDHMNLIHWPVLFMYPEFSQTDFVQDAAEYLTYVRLHRNLTGWWIRECLKHVLNPNDPPPWDKDKAYTTSEDEIEVYFEDTKVAKQMVEVPISRTITELTRCPGFSVRRDLVIVLFVVSKLSKNFHKKWIENLRG</sequence>
<dbReference type="InterPro" id="IPR044059">
    <property type="entry name" value="Csn1/TTC4_wheel"/>
</dbReference>
<dbReference type="GO" id="GO:0005634">
    <property type="term" value="C:nucleus"/>
    <property type="evidence" value="ECO:0007669"/>
    <property type="project" value="TreeGrafter"/>
</dbReference>
<dbReference type="InterPro" id="IPR011990">
    <property type="entry name" value="TPR-like_helical_dom_sf"/>
</dbReference>
<keyword evidence="2 4" id="KW-0802">TPR repeat</keyword>
<gene>
    <name evidence="6" type="ORF">MCOS_LOCUS2390</name>
</gene>
<dbReference type="PANTHER" id="PTHR46035:SF1">
    <property type="entry name" value="TETRATRICOPEPTIDE REPEAT PROTEIN 4"/>
    <property type="match status" value="1"/>
</dbReference>
<dbReference type="Proteomes" id="UP000267029">
    <property type="component" value="Unassembled WGS sequence"/>
</dbReference>
<dbReference type="PROSITE" id="PS50005">
    <property type="entry name" value="TPR"/>
    <property type="match status" value="1"/>
</dbReference>
<dbReference type="EMBL" id="UXSR01000384">
    <property type="protein sequence ID" value="VDD76387.1"/>
    <property type="molecule type" value="Genomic_DNA"/>
</dbReference>
<evidence type="ECO:0000313" key="6">
    <source>
        <dbReference type="EMBL" id="VDD76387.1"/>
    </source>
</evidence>
<protein>
    <recommendedName>
        <fullName evidence="5">Cns1/TTC4 wheel domain-containing protein</fullName>
    </recommendedName>
</protein>
<reference evidence="6 7" key="1">
    <citation type="submission" date="2018-10" db="EMBL/GenBank/DDBJ databases">
        <authorList>
            <consortium name="Pathogen Informatics"/>
        </authorList>
    </citation>
    <scope>NUCLEOTIDE SEQUENCE [LARGE SCALE GENOMIC DNA]</scope>
</reference>
<dbReference type="Gene3D" id="1.25.40.10">
    <property type="entry name" value="Tetratricopeptide repeat domain"/>
    <property type="match status" value="1"/>
</dbReference>
<evidence type="ECO:0000256" key="1">
    <source>
        <dbReference type="ARBA" id="ARBA00022737"/>
    </source>
</evidence>
<dbReference type="InterPro" id="IPR019734">
    <property type="entry name" value="TPR_rpt"/>
</dbReference>
<dbReference type="GO" id="GO:0005829">
    <property type="term" value="C:cytosol"/>
    <property type="evidence" value="ECO:0007669"/>
    <property type="project" value="TreeGrafter"/>
</dbReference>
<dbReference type="OrthoDB" id="420195at2759"/>
<proteinExistence type="inferred from homology"/>
<dbReference type="STRING" id="53468.A0A158QT94"/>
<evidence type="ECO:0000256" key="4">
    <source>
        <dbReference type="PROSITE-ProRule" id="PRU00339"/>
    </source>
</evidence>
<dbReference type="SMART" id="SM00028">
    <property type="entry name" value="TPR"/>
    <property type="match status" value="3"/>
</dbReference>
<dbReference type="CDD" id="cd21377">
    <property type="entry name" value="CTWD_Cns1-like"/>
    <property type="match status" value="1"/>
</dbReference>
<dbReference type="GO" id="GO:0051879">
    <property type="term" value="F:Hsp90 protein binding"/>
    <property type="evidence" value="ECO:0007669"/>
    <property type="project" value="InterPro"/>
</dbReference>